<reference evidence="1 2" key="1">
    <citation type="submission" date="2016-11" db="EMBL/GenBank/DDBJ databases">
        <authorList>
            <person name="Jaros S."/>
            <person name="Januszkiewicz K."/>
            <person name="Wedrychowicz H."/>
        </authorList>
    </citation>
    <scope>NUCLEOTIDE SEQUENCE [LARGE SCALE GENOMIC DNA]</scope>
    <source>
        <strain evidence="1 2">DSM 44523</strain>
    </source>
</reference>
<dbReference type="InterPro" id="IPR029063">
    <property type="entry name" value="SAM-dependent_MTases_sf"/>
</dbReference>
<evidence type="ECO:0000313" key="1">
    <source>
        <dbReference type="EMBL" id="SHF65286.1"/>
    </source>
</evidence>
<proteinExistence type="predicted"/>
<accession>A0A1M5DED0</accession>
<dbReference type="Proteomes" id="UP000184501">
    <property type="component" value="Unassembled WGS sequence"/>
</dbReference>
<dbReference type="AlphaFoldDB" id="A0A1M5DED0"/>
<dbReference type="EMBL" id="FQVN01000004">
    <property type="protein sequence ID" value="SHF65286.1"/>
    <property type="molecule type" value="Genomic_DNA"/>
</dbReference>
<name>A0A1M5DED0_STRHI</name>
<evidence type="ECO:0008006" key="3">
    <source>
        <dbReference type="Google" id="ProtNLM"/>
    </source>
</evidence>
<dbReference type="Gene3D" id="3.40.50.150">
    <property type="entry name" value="Vaccinia Virus protein VP39"/>
    <property type="match status" value="1"/>
</dbReference>
<protein>
    <recommendedName>
        <fullName evidence="3">Methyltransferase domain-containing protein</fullName>
    </recommendedName>
</protein>
<gene>
    <name evidence="1" type="ORF">SAMN05444320_104419</name>
</gene>
<evidence type="ECO:0000313" key="2">
    <source>
        <dbReference type="Proteomes" id="UP000184501"/>
    </source>
</evidence>
<dbReference type="OrthoDB" id="3970416at2"/>
<dbReference type="RefSeq" id="WP_073483452.1">
    <property type="nucleotide sequence ID" value="NZ_FQVN01000004.1"/>
</dbReference>
<dbReference type="SUPFAM" id="SSF53335">
    <property type="entry name" value="S-adenosyl-L-methionine-dependent methyltransferases"/>
    <property type="match status" value="1"/>
</dbReference>
<dbReference type="STRING" id="2017.SAMN05444320_104419"/>
<organism evidence="1 2">
    <name type="scientific">Streptoalloteichus hindustanus</name>
    <dbReference type="NCBI Taxonomy" id="2017"/>
    <lineage>
        <taxon>Bacteria</taxon>
        <taxon>Bacillati</taxon>
        <taxon>Actinomycetota</taxon>
        <taxon>Actinomycetes</taxon>
        <taxon>Pseudonocardiales</taxon>
        <taxon>Pseudonocardiaceae</taxon>
        <taxon>Streptoalloteichus</taxon>
    </lineage>
</organism>
<keyword evidence="2" id="KW-1185">Reference proteome</keyword>
<sequence length="467" mass="51451">MKVVTAMNSYAPRNFATAAKSAPSYLDVAANAHGAEKGHLMRQALDRLGGTRRQVVEVGPGGGAAVAWLAATLADQPADTPRVELTLVEAPGVTSASLVQAMEKFGQVGACRLVTGLATELDAVLPGPVDVISASALLHEVYSYSGGYPGLYSLIRALPAMLTSGGFFAYRDVYAVNASCLHQRVTHSYDIPSWLRFLRLFLPRYLSEGRHPYHRADDQILVRQNSRPITIPELDTSTCALVTAPIGLLRETQRHYLTARDHVWRSGALGFTPILDGQLAADWIDFGAGHKRVHYALTDLDWLPLSQKAMLRSISEPYADHLTVDGDLFDEVTDVVLDAFLNAVERGDRACAEVWSAWMSREGHETYTYFSLDELLTAFTVLSAEAQAETVLMPIQSSDIERRERHHYNRFLSRRLISPLLDAKQLVLFANVPRADTTTLRQALATVRPWCSKPNLARIHTAVCTRG</sequence>